<sequence>MLSTSSNRSDDVVDVDQNSQPNLPIQQSKSQSLSHRPPPLAEAEMATRSLSEDSPPTPSWFTPKRNRVINPVFLVWSDTLIVWPYGSVLVTFSCLHVQLGNHKHQARGDFKLNNFQDGVLSSAFMVGLLVASPIFASLAKSHNPFRLIGVGLSVWTFATAGLVGVGEASFISLAAPFIDDNAPVPQKTAWLSMFYMCIPTGVALGYVYGGVVGSHLNWRYAFWGEAILMLPFAVLAFVIKPLQLKGFAPAESGKAQVVASVSEGSEASNLNDHVSEDISDQASERSIKSIGESRFLNQLSQFSKDTKDLLQEKVYVVNVLGYIAYNFVIGAYSYWGPKAGYNIYHMSNADMMFGGVTIVCGIVGTISGGFILDQMGATISNAFKLLSAATFLGAIFCLTAFCLSSLYGFLALFTVGELLVFATQDHVNNWRKTTLALTSIFFLAAGIWFVGEAVRGGDLEGCDSEIVQLEPVNVKWLDELGKEDGLFLPESRCRCPLNPC</sequence>
<dbReference type="EMBL" id="CM039176">
    <property type="protein sequence ID" value="KAH9712515.1"/>
    <property type="molecule type" value="Genomic_DNA"/>
</dbReference>
<comment type="caution">
    <text evidence="1">The sequence shown here is derived from an EMBL/GenBank/DDBJ whole genome shotgun (WGS) entry which is preliminary data.</text>
</comment>
<proteinExistence type="predicted"/>
<reference evidence="2" key="1">
    <citation type="journal article" date="2023" name="Hortic. Res.">
        <title>A chromosome-level phased genome enabling allele-level studies in sweet orange: a case study on citrus Huanglongbing tolerance.</title>
        <authorList>
            <person name="Wu B."/>
            <person name="Yu Q."/>
            <person name="Deng Z."/>
            <person name="Duan Y."/>
            <person name="Luo F."/>
            <person name="Gmitter F. Jr."/>
        </authorList>
    </citation>
    <scope>NUCLEOTIDE SEQUENCE [LARGE SCALE GENOMIC DNA]</scope>
    <source>
        <strain evidence="2">cv. Valencia</strain>
    </source>
</reference>
<evidence type="ECO:0000313" key="2">
    <source>
        <dbReference type="Proteomes" id="UP000829398"/>
    </source>
</evidence>
<keyword evidence="2" id="KW-1185">Reference proteome</keyword>
<protein>
    <submittedName>
        <fullName evidence="1">Sphingolipid transporter spinster</fullName>
    </submittedName>
</protein>
<organism evidence="1 2">
    <name type="scientific">Citrus sinensis</name>
    <name type="common">Sweet orange</name>
    <name type="synonym">Citrus aurantium var. sinensis</name>
    <dbReference type="NCBI Taxonomy" id="2711"/>
    <lineage>
        <taxon>Eukaryota</taxon>
        <taxon>Viridiplantae</taxon>
        <taxon>Streptophyta</taxon>
        <taxon>Embryophyta</taxon>
        <taxon>Tracheophyta</taxon>
        <taxon>Spermatophyta</taxon>
        <taxon>Magnoliopsida</taxon>
        <taxon>eudicotyledons</taxon>
        <taxon>Gunneridae</taxon>
        <taxon>Pentapetalae</taxon>
        <taxon>rosids</taxon>
        <taxon>malvids</taxon>
        <taxon>Sapindales</taxon>
        <taxon>Rutaceae</taxon>
        <taxon>Aurantioideae</taxon>
        <taxon>Citrus</taxon>
    </lineage>
</organism>
<gene>
    <name evidence="1" type="ORF">KPL71_020075</name>
</gene>
<name>A0ACB8J4Z0_CITSI</name>
<accession>A0ACB8J4Z0</accession>
<dbReference type="Proteomes" id="UP000829398">
    <property type="component" value="Chromosome 7"/>
</dbReference>
<evidence type="ECO:0000313" key="1">
    <source>
        <dbReference type="EMBL" id="KAH9712515.1"/>
    </source>
</evidence>